<dbReference type="Pfam" id="PF13393">
    <property type="entry name" value="tRNA-synt_His"/>
    <property type="match status" value="1"/>
</dbReference>
<gene>
    <name evidence="9 12" type="primary">hisZ</name>
    <name evidence="12" type="ORF">CWR48_14385</name>
</gene>
<evidence type="ECO:0000256" key="7">
    <source>
        <dbReference type="ARBA" id="ARBA00023102"/>
    </source>
</evidence>
<feature type="binding site" evidence="10">
    <location>
        <begin position="266"/>
        <end position="267"/>
    </location>
    <ligand>
        <name>L-histidine</name>
        <dbReference type="ChEBI" id="CHEBI:57595"/>
    </ligand>
</feature>
<dbReference type="RefSeq" id="WP_115773998.1">
    <property type="nucleotide sequence ID" value="NZ_PIOC01000021.1"/>
</dbReference>
<evidence type="ECO:0000256" key="1">
    <source>
        <dbReference type="ARBA" id="ARBA00004496"/>
    </source>
</evidence>
<dbReference type="GO" id="GO:0016757">
    <property type="term" value="F:glycosyltransferase activity"/>
    <property type="evidence" value="ECO:0007669"/>
    <property type="project" value="UniProtKB-KW"/>
</dbReference>
<evidence type="ECO:0000256" key="5">
    <source>
        <dbReference type="ARBA" id="ARBA00022490"/>
    </source>
</evidence>
<dbReference type="PIRSF" id="PIRSF001549">
    <property type="entry name" value="His-tRNA_synth"/>
    <property type="match status" value="1"/>
</dbReference>
<dbReference type="Gene3D" id="3.30.930.10">
    <property type="entry name" value="Bira Bifunctional Protein, Domain 2"/>
    <property type="match status" value="1"/>
</dbReference>
<keyword evidence="7 9" id="KW-0368">Histidine biosynthesis</keyword>
<evidence type="ECO:0000256" key="10">
    <source>
        <dbReference type="PIRSR" id="PIRSR001549-1"/>
    </source>
</evidence>
<dbReference type="UniPathway" id="UPA00031">
    <property type="reaction ID" value="UER00006"/>
</dbReference>
<keyword evidence="12" id="KW-0328">Glycosyltransferase</keyword>
<keyword evidence="6 9" id="KW-0028">Amino-acid biosynthesis</keyword>
<dbReference type="InterPro" id="IPR004516">
    <property type="entry name" value="HisRS/HisZ"/>
</dbReference>
<dbReference type="GO" id="GO:0006427">
    <property type="term" value="P:histidyl-tRNA aminoacylation"/>
    <property type="evidence" value="ECO:0007669"/>
    <property type="project" value="TreeGrafter"/>
</dbReference>
<feature type="domain" description="Class II Histidinyl-tRNA synthetase (HisRS)-like catalytic core" evidence="11">
    <location>
        <begin position="15"/>
        <end position="311"/>
    </location>
</feature>
<proteinExistence type="inferred from homology"/>
<reference evidence="13" key="1">
    <citation type="submission" date="2017-11" db="EMBL/GenBank/DDBJ databases">
        <authorList>
            <person name="Zhu W."/>
        </authorList>
    </citation>
    <scope>NUCLEOTIDE SEQUENCE [LARGE SCALE GENOMIC DNA]</scope>
    <source>
        <strain evidence="13">CAU 1183</strain>
    </source>
</reference>
<name>A0A3D8PN72_9BACI</name>
<dbReference type="GO" id="GO:0140096">
    <property type="term" value="F:catalytic activity, acting on a protein"/>
    <property type="evidence" value="ECO:0007669"/>
    <property type="project" value="UniProtKB-ARBA"/>
</dbReference>
<dbReference type="SUPFAM" id="SSF55681">
    <property type="entry name" value="Class II aaRS and biotin synthetases"/>
    <property type="match status" value="1"/>
</dbReference>
<evidence type="ECO:0000256" key="9">
    <source>
        <dbReference type="HAMAP-Rule" id="MF_00125"/>
    </source>
</evidence>
<comment type="pathway">
    <text evidence="2 9">Amino-acid biosynthesis; L-histidine biosynthesis; L-histidine from 5-phospho-alpha-D-ribose 1-diphosphate: step 1/9.</text>
</comment>
<feature type="binding site" evidence="10">
    <location>
        <begin position="78"/>
        <end position="80"/>
    </location>
    <ligand>
        <name>L-histidine</name>
        <dbReference type="ChEBI" id="CHEBI:57595"/>
    </ligand>
</feature>
<feature type="binding site" evidence="10">
    <location>
        <position position="120"/>
    </location>
    <ligand>
        <name>L-histidine</name>
        <dbReference type="ChEBI" id="CHEBI:57595"/>
    </ligand>
</feature>
<evidence type="ECO:0000256" key="8">
    <source>
        <dbReference type="ARBA" id="ARBA00025246"/>
    </source>
</evidence>
<dbReference type="EMBL" id="PIOC01000021">
    <property type="protein sequence ID" value="RDW17112.1"/>
    <property type="molecule type" value="Genomic_DNA"/>
</dbReference>
<feature type="binding site" evidence="10">
    <location>
        <position position="103"/>
    </location>
    <ligand>
        <name>L-histidine</name>
        <dbReference type="ChEBI" id="CHEBI:57595"/>
    </ligand>
</feature>
<dbReference type="PANTHER" id="PTHR43707">
    <property type="entry name" value="HISTIDYL-TRNA SYNTHETASE"/>
    <property type="match status" value="1"/>
</dbReference>
<comment type="subcellular location">
    <subcellularLocation>
        <location evidence="1 9">Cytoplasm</location>
    </subcellularLocation>
</comment>
<evidence type="ECO:0000259" key="11">
    <source>
        <dbReference type="Pfam" id="PF13393"/>
    </source>
</evidence>
<dbReference type="GO" id="GO:0004821">
    <property type="term" value="F:histidine-tRNA ligase activity"/>
    <property type="evidence" value="ECO:0007669"/>
    <property type="project" value="TreeGrafter"/>
</dbReference>
<evidence type="ECO:0000256" key="3">
    <source>
        <dbReference type="ARBA" id="ARBA00005539"/>
    </source>
</evidence>
<dbReference type="GO" id="GO:0000105">
    <property type="term" value="P:L-histidine biosynthetic process"/>
    <property type="evidence" value="ECO:0007669"/>
    <property type="project" value="UniProtKB-UniRule"/>
</dbReference>
<protein>
    <recommendedName>
        <fullName evidence="4 9">ATP phosphoribosyltransferase regulatory subunit</fullName>
    </recommendedName>
</protein>
<dbReference type="PANTHER" id="PTHR43707:SF6">
    <property type="entry name" value="ATP PHOSPHORIBOSYLTRANSFERASE REGULATORY SUBUNIT"/>
    <property type="match status" value="1"/>
</dbReference>
<comment type="function">
    <text evidence="8 9">Required for the first step of histidine biosynthesis. May allow the feedback regulation of ATP phosphoribosyltransferase activity by histidine.</text>
</comment>
<evidence type="ECO:0000256" key="2">
    <source>
        <dbReference type="ARBA" id="ARBA00004667"/>
    </source>
</evidence>
<comment type="miscellaneous">
    <text evidence="9">This function is generally fulfilled by the C-terminal part of HisG, which is missing in some bacteria such as this one.</text>
</comment>
<evidence type="ECO:0000313" key="13">
    <source>
        <dbReference type="Proteomes" id="UP000257143"/>
    </source>
</evidence>
<organism evidence="12 13">
    <name type="scientific">Oceanobacillus arenosus</name>
    <dbReference type="NCBI Taxonomy" id="1229153"/>
    <lineage>
        <taxon>Bacteria</taxon>
        <taxon>Bacillati</taxon>
        <taxon>Bacillota</taxon>
        <taxon>Bacilli</taxon>
        <taxon>Bacillales</taxon>
        <taxon>Bacillaceae</taxon>
        <taxon>Oceanobacillus</taxon>
    </lineage>
</organism>
<comment type="caution">
    <text evidence="12">The sequence shown here is derived from an EMBL/GenBank/DDBJ whole genome shotgun (WGS) entry which is preliminary data.</text>
</comment>
<dbReference type="OrthoDB" id="9800814at2"/>
<dbReference type="NCBIfam" id="TIGR00443">
    <property type="entry name" value="hisZ_biosyn_reg"/>
    <property type="match status" value="1"/>
</dbReference>
<keyword evidence="12" id="KW-0808">Transferase</keyword>
<dbReference type="InterPro" id="IPR004517">
    <property type="entry name" value="HisZ"/>
</dbReference>
<dbReference type="InterPro" id="IPR045864">
    <property type="entry name" value="aa-tRNA-synth_II/BPL/LPL"/>
</dbReference>
<comment type="subunit">
    <text evidence="9">Heteromultimer composed of HisG and HisZ subunits.</text>
</comment>
<comment type="similarity">
    <text evidence="3 9">Belongs to the class-II aminoacyl-tRNA synthetase family. HisZ subfamily.</text>
</comment>
<sequence>MQKYVLSQNKNSNVEDFQMREQLITTFKNRFTTYGYKQVRTSTFEQYDMYGSITGTVNKDEMIKVIDTSGKVLVLRPDVTIPLARMNTATTNQRLFYVLDVFRQSIEQIDQKESTQAGVELFGDNSLEADAEVIVLAIHTLRDLGFTNFKIELGHAGFFKELVQQADLNQSQLETLKTYIHSKNLVEIEPFLNELRLADDLRNAIQLIPMMYGNPGDVITQAKQIILNASMQQVLQNIIDVYDVLVDYGVADSIVLNLGLINNMDYYSGIIFQGFLDNVGKPVLMGGRYDHLGKQFGKATPAIGFAFEVDYLVHALNQQGKAIVESGIDLIINYDKAKQKVALESAYQLRNEGLQVLTYLFDEKDTNRPPSTYIVNYTNDEQQLIIENKTITFASVNELVSQCLAVKEAK</sequence>
<keyword evidence="5 9" id="KW-0963">Cytoplasm</keyword>
<dbReference type="CDD" id="cd00773">
    <property type="entry name" value="HisRS-like_core"/>
    <property type="match status" value="1"/>
</dbReference>
<evidence type="ECO:0000256" key="6">
    <source>
        <dbReference type="ARBA" id="ARBA00022605"/>
    </source>
</evidence>
<evidence type="ECO:0000256" key="4">
    <source>
        <dbReference type="ARBA" id="ARBA00020397"/>
    </source>
</evidence>
<feature type="binding site" evidence="10">
    <location>
        <position position="116"/>
    </location>
    <ligand>
        <name>L-histidine</name>
        <dbReference type="ChEBI" id="CHEBI:57595"/>
    </ligand>
</feature>
<accession>A0A3D8PN72</accession>
<dbReference type="HAMAP" id="MF_00125">
    <property type="entry name" value="HisZ"/>
    <property type="match status" value="1"/>
</dbReference>
<evidence type="ECO:0000313" key="12">
    <source>
        <dbReference type="EMBL" id="RDW17112.1"/>
    </source>
</evidence>
<dbReference type="GO" id="GO:0005737">
    <property type="term" value="C:cytoplasm"/>
    <property type="evidence" value="ECO:0007669"/>
    <property type="project" value="UniProtKB-SubCell"/>
</dbReference>
<dbReference type="AlphaFoldDB" id="A0A3D8PN72"/>
<dbReference type="InterPro" id="IPR041715">
    <property type="entry name" value="HisRS-like_core"/>
</dbReference>
<dbReference type="Proteomes" id="UP000257143">
    <property type="component" value="Unassembled WGS sequence"/>
</dbReference>
<keyword evidence="13" id="KW-1185">Reference proteome</keyword>